<proteinExistence type="inferred from homology"/>
<keyword evidence="11 16" id="KW-0915">Sodium</keyword>
<feature type="modified residue" description="FMN phosphoryl threonine" evidence="16">
    <location>
        <position position="233"/>
    </location>
</feature>
<comment type="cofactor">
    <cofactor evidence="16">
        <name>FMN</name>
        <dbReference type="ChEBI" id="CHEBI:58210"/>
    </cofactor>
</comment>
<dbReference type="InterPro" id="IPR004338">
    <property type="entry name" value="NqrB/RnfD"/>
</dbReference>
<dbReference type="InterPro" id="IPR010966">
    <property type="entry name" value="NqrB"/>
</dbReference>
<name>A0ABP8NVW5_9BACT</name>
<comment type="caution">
    <text evidence="16">Lacks conserved residue(s) required for the propagation of feature annotation.</text>
</comment>
<dbReference type="EMBL" id="BAABGA010000120">
    <property type="protein sequence ID" value="GAA4472544.1"/>
    <property type="molecule type" value="Genomic_DNA"/>
</dbReference>
<evidence type="ECO:0000256" key="14">
    <source>
        <dbReference type="ARBA" id="ARBA00023136"/>
    </source>
</evidence>
<evidence type="ECO:0000256" key="12">
    <source>
        <dbReference type="ARBA" id="ARBA00023065"/>
    </source>
</evidence>
<evidence type="ECO:0000256" key="16">
    <source>
        <dbReference type="HAMAP-Rule" id="MF_00426"/>
    </source>
</evidence>
<keyword evidence="14 16" id="KW-0472">Membrane</keyword>
<comment type="function">
    <text evidence="16">NQR complex catalyzes the reduction of ubiquinone-1 to ubiquinol by two successive reactions, coupled with the transport of Na(+) ions from the cytoplasm to the periplasm. NqrA to NqrE are probably involved in the second step, the conversion of ubisemiquinone to ubiquinol.</text>
</comment>
<reference evidence="18" key="1">
    <citation type="journal article" date="2019" name="Int. J. Syst. Evol. Microbiol.">
        <title>The Global Catalogue of Microorganisms (GCM) 10K type strain sequencing project: providing services to taxonomists for standard genome sequencing and annotation.</title>
        <authorList>
            <consortium name="The Broad Institute Genomics Platform"/>
            <consortium name="The Broad Institute Genome Sequencing Center for Infectious Disease"/>
            <person name="Wu L."/>
            <person name="Ma J."/>
        </authorList>
    </citation>
    <scope>NUCLEOTIDE SEQUENCE [LARGE SCALE GENOMIC DNA]</scope>
    <source>
        <strain evidence="18">JCM 17759</strain>
    </source>
</reference>
<dbReference type="PANTHER" id="PTHR30578:SF1">
    <property type="entry name" value="NA(+)-TRANSLOCATING NADH-QUINONE REDUCTASE SUBUNIT B"/>
    <property type="match status" value="1"/>
</dbReference>
<dbReference type="HAMAP" id="MF_00426">
    <property type="entry name" value="NqrB"/>
    <property type="match status" value="1"/>
</dbReference>
<keyword evidence="15 16" id="KW-0739">Sodium transport</keyword>
<keyword evidence="13 16" id="KW-0830">Ubiquinone</keyword>
<keyword evidence="1 16" id="KW-0813">Transport</keyword>
<feature type="transmembrane region" description="Helical" evidence="16">
    <location>
        <begin position="347"/>
        <end position="365"/>
    </location>
</feature>
<comment type="catalytic activity">
    <reaction evidence="16">
        <text>a ubiquinone + n Na(+)(in) + NADH + H(+) = a ubiquinol + n Na(+)(out) + NAD(+)</text>
        <dbReference type="Rhea" id="RHEA:47748"/>
        <dbReference type="Rhea" id="RHEA-COMP:9565"/>
        <dbReference type="Rhea" id="RHEA-COMP:9566"/>
        <dbReference type="ChEBI" id="CHEBI:15378"/>
        <dbReference type="ChEBI" id="CHEBI:16389"/>
        <dbReference type="ChEBI" id="CHEBI:17976"/>
        <dbReference type="ChEBI" id="CHEBI:29101"/>
        <dbReference type="ChEBI" id="CHEBI:57540"/>
        <dbReference type="ChEBI" id="CHEBI:57945"/>
        <dbReference type="EC" id="7.2.1.1"/>
    </reaction>
</comment>
<evidence type="ECO:0000256" key="3">
    <source>
        <dbReference type="ARBA" id="ARBA00022519"/>
    </source>
</evidence>
<evidence type="ECO:0000256" key="9">
    <source>
        <dbReference type="ARBA" id="ARBA00022989"/>
    </source>
</evidence>
<feature type="transmembrane region" description="Helical" evidence="16">
    <location>
        <begin position="119"/>
        <end position="140"/>
    </location>
</feature>
<feature type="transmembrane region" description="Helical" evidence="16">
    <location>
        <begin position="57"/>
        <end position="77"/>
    </location>
</feature>
<evidence type="ECO:0000256" key="13">
    <source>
        <dbReference type="ARBA" id="ARBA00023075"/>
    </source>
</evidence>
<keyword evidence="18" id="KW-1185">Reference proteome</keyword>
<comment type="caution">
    <text evidence="17">The sequence shown here is derived from an EMBL/GenBank/DDBJ whole genome shotgun (WGS) entry which is preliminary data.</text>
</comment>
<dbReference type="RefSeq" id="WP_339941481.1">
    <property type="nucleotide sequence ID" value="NZ_BAABGA010000120.1"/>
</dbReference>
<dbReference type="Proteomes" id="UP001500840">
    <property type="component" value="Unassembled WGS sequence"/>
</dbReference>
<evidence type="ECO:0000256" key="5">
    <source>
        <dbReference type="ARBA" id="ARBA00022630"/>
    </source>
</evidence>
<protein>
    <recommendedName>
        <fullName evidence="16">Na(+)-translocating NADH-quinone reductase subunit B</fullName>
        <shortName evidence="16">Na(+)-NQR subunit B</shortName>
        <shortName evidence="16">Na(+)-translocating NQR subunit B</shortName>
        <ecNumber evidence="16">7.2.1.1</ecNumber>
    </recommendedName>
    <alternativeName>
        <fullName evidence="16">NQR complex subunit B</fullName>
    </alternativeName>
    <alternativeName>
        <fullName evidence="16">NQR-1 subunit B</fullName>
    </alternativeName>
</protein>
<evidence type="ECO:0000256" key="15">
    <source>
        <dbReference type="ARBA" id="ARBA00023201"/>
    </source>
</evidence>
<keyword evidence="3" id="KW-0997">Cell inner membrane</keyword>
<keyword evidence="9 16" id="KW-1133">Transmembrane helix</keyword>
<evidence type="ECO:0000313" key="17">
    <source>
        <dbReference type="EMBL" id="GAA4472544.1"/>
    </source>
</evidence>
<evidence type="ECO:0000256" key="11">
    <source>
        <dbReference type="ARBA" id="ARBA00023053"/>
    </source>
</evidence>
<sequence length="435" mass="46396">MKALRDALDKVHPLFAKGGALEIAYPVYEALDTFLYTPGEVAKGQTHVRDAIDLKRMMITVVMALVPVTLFGMWNVGYQANSAIQAMATAGIDHAGDWHYAIHSAIGFENDPTNHADNFVLGAIFFLPIYIVCMFVGGHIEMVFSVLRGHEINEGFLVTGLLFPLTLPPTIPLWQVALGIAFGVIVAKEVFGGTGRNFLNIALTSRAFLYFAYAGEISGDKVWTAVDGFSGATALGQMANANAAPNAEGAAEAGVALSSPAIASLSHIQYSWNEEGAITWMSAFLGTIQGCIGETSTLLCIVGAAILIAAGIGSWRIMLAVVLGVIATSSLLNGVATETNAMMAVPFYWHLVVGGLAFGLVFMATDPVSASMTEKGKWIYGGLIGFMTVLIRVINPAFPEGIMLAILFGNVFAPLIDYFVVQANVRRRLARYATT</sequence>
<evidence type="ECO:0000256" key="7">
    <source>
        <dbReference type="ARBA" id="ARBA00022692"/>
    </source>
</evidence>
<keyword evidence="10 16" id="KW-0520">NAD</keyword>
<feature type="transmembrane region" description="Helical" evidence="16">
    <location>
        <begin position="173"/>
        <end position="191"/>
    </location>
</feature>
<dbReference type="PANTHER" id="PTHR30578">
    <property type="entry name" value="ELECTRON TRANSPORT COMPLEX PROTEIN RNFD"/>
    <property type="match status" value="1"/>
</dbReference>
<dbReference type="Pfam" id="PF03116">
    <property type="entry name" value="NQR2_RnfD_RnfE"/>
    <property type="match status" value="1"/>
</dbReference>
<dbReference type="NCBIfam" id="NF003756">
    <property type="entry name" value="PRK05349.1"/>
    <property type="match status" value="1"/>
</dbReference>
<keyword evidence="4 16" id="KW-0597">Phosphoprotein</keyword>
<feature type="transmembrane region" description="Helical" evidence="16">
    <location>
        <begin position="298"/>
        <end position="327"/>
    </location>
</feature>
<comment type="subcellular location">
    <subcellularLocation>
        <location evidence="16">Cell membrane</location>
        <topology evidence="16">Multi-pass membrane protein</topology>
    </subcellularLocation>
</comment>
<organism evidence="17 18">
    <name type="scientific">Novipirellula rosea</name>
    <dbReference type="NCBI Taxonomy" id="1031540"/>
    <lineage>
        <taxon>Bacteria</taxon>
        <taxon>Pseudomonadati</taxon>
        <taxon>Planctomycetota</taxon>
        <taxon>Planctomycetia</taxon>
        <taxon>Pirellulales</taxon>
        <taxon>Pirellulaceae</taxon>
        <taxon>Novipirellula</taxon>
    </lineage>
</organism>
<keyword evidence="2 16" id="KW-1003">Cell membrane</keyword>
<feature type="transmembrane region" description="Helical" evidence="16">
    <location>
        <begin position="401"/>
        <end position="421"/>
    </location>
</feature>
<evidence type="ECO:0000313" key="18">
    <source>
        <dbReference type="Proteomes" id="UP001500840"/>
    </source>
</evidence>
<evidence type="ECO:0000256" key="2">
    <source>
        <dbReference type="ARBA" id="ARBA00022475"/>
    </source>
</evidence>
<keyword evidence="7 16" id="KW-0812">Transmembrane</keyword>
<keyword evidence="6 16" id="KW-0288">FMN</keyword>
<evidence type="ECO:0000256" key="4">
    <source>
        <dbReference type="ARBA" id="ARBA00022553"/>
    </source>
</evidence>
<comment type="similarity">
    <text evidence="16">Belongs to the NqrB/RnfD family.</text>
</comment>
<evidence type="ECO:0000256" key="6">
    <source>
        <dbReference type="ARBA" id="ARBA00022643"/>
    </source>
</evidence>
<dbReference type="PIRSF" id="PIRSF016055">
    <property type="entry name" value="NADH-UbQ_OxRdtase_B_su"/>
    <property type="match status" value="1"/>
</dbReference>
<evidence type="ECO:0000256" key="10">
    <source>
        <dbReference type="ARBA" id="ARBA00023027"/>
    </source>
</evidence>
<evidence type="ECO:0000256" key="8">
    <source>
        <dbReference type="ARBA" id="ARBA00022967"/>
    </source>
</evidence>
<keyword evidence="12 16" id="KW-0406">Ion transport</keyword>
<dbReference type="NCBIfam" id="TIGR01937">
    <property type="entry name" value="nqrB"/>
    <property type="match status" value="1"/>
</dbReference>
<keyword evidence="5 16" id="KW-0285">Flavoprotein</keyword>
<accession>A0ABP8NVW5</accession>
<evidence type="ECO:0000256" key="1">
    <source>
        <dbReference type="ARBA" id="ARBA00022448"/>
    </source>
</evidence>
<keyword evidence="8 16" id="KW-1278">Translocase</keyword>
<dbReference type="EC" id="7.2.1.1" evidence="16"/>
<comment type="subunit">
    <text evidence="16">Composed of six subunits; NqrA, NqrB, NqrC, NqrD, NqrE and NqrF.</text>
</comment>
<feature type="transmembrane region" description="Helical" evidence="16">
    <location>
        <begin position="377"/>
        <end position="395"/>
    </location>
</feature>
<gene>
    <name evidence="16" type="primary">nqrB</name>
    <name evidence="17" type="ORF">GCM10023156_69250</name>
</gene>